<dbReference type="InterPro" id="IPR041313">
    <property type="entry name" value="DUF5642"/>
</dbReference>
<proteinExistence type="predicted"/>
<dbReference type="Proteomes" id="UP001190466">
    <property type="component" value="Chromosome"/>
</dbReference>
<evidence type="ECO:0000256" key="1">
    <source>
        <dbReference type="SAM" id="SignalP"/>
    </source>
</evidence>
<keyword evidence="1" id="KW-0732">Signal</keyword>
<name>A0ABM9MA83_9MYCO</name>
<reference evidence="3 4" key="1">
    <citation type="submission" date="2023-08" db="EMBL/GenBank/DDBJ databases">
        <authorList>
            <person name="Folkvardsen B D."/>
            <person name="Norman A."/>
        </authorList>
    </citation>
    <scope>NUCLEOTIDE SEQUENCE [LARGE SCALE GENOMIC DNA]</scope>
    <source>
        <strain evidence="3 4">Mu0050</strain>
    </source>
</reference>
<gene>
    <name evidence="3" type="ORF">MU0050_000929</name>
</gene>
<dbReference type="PROSITE" id="PS51257">
    <property type="entry name" value="PROKAR_LIPOPROTEIN"/>
    <property type="match status" value="1"/>
</dbReference>
<feature type="signal peptide" evidence="1">
    <location>
        <begin position="1"/>
        <end position="20"/>
    </location>
</feature>
<accession>A0ABM9MA83</accession>
<protein>
    <submittedName>
        <fullName evidence="3">DUF5642 family protein</fullName>
    </submittedName>
</protein>
<dbReference type="EMBL" id="OY726395">
    <property type="protein sequence ID" value="CAJ1580236.1"/>
    <property type="molecule type" value="Genomic_DNA"/>
</dbReference>
<evidence type="ECO:0000259" key="2">
    <source>
        <dbReference type="Pfam" id="PF18702"/>
    </source>
</evidence>
<keyword evidence="4" id="KW-1185">Reference proteome</keyword>
<organism evidence="3 4">
    <name type="scientific">[Mycobacterium] wendilense</name>
    <dbReference type="NCBI Taxonomy" id="3064284"/>
    <lineage>
        <taxon>Bacteria</taxon>
        <taxon>Bacillati</taxon>
        <taxon>Actinomycetota</taxon>
        <taxon>Actinomycetes</taxon>
        <taxon>Mycobacteriales</taxon>
        <taxon>Mycobacteriaceae</taxon>
        <taxon>Mycolicibacter</taxon>
    </lineage>
</organism>
<evidence type="ECO:0000313" key="4">
    <source>
        <dbReference type="Proteomes" id="UP001190466"/>
    </source>
</evidence>
<feature type="domain" description="DUF5642" evidence="2">
    <location>
        <begin position="30"/>
        <end position="217"/>
    </location>
</feature>
<sequence length="218" mass="22609">MHRVQVAVLGVALLAGCAGAEEAGTADPVDIAKIGQVKSTFGPEFEVTEKSSGLDPKMLENQKPPEGVKFEPAACAEFASMQTLPADLKGNMSAVIAEGAGNRLVAIALETSQQVPLNDPTDECAKFSYAAGATRGTIESVPAPPVDGVRTMGVHRVVQAAIDGKVQTGEVYSYVAQFGDYQVIVTANPLVVPDQPPAPVDIKRAEALLVDAVAAIRG</sequence>
<dbReference type="Pfam" id="PF18702">
    <property type="entry name" value="DUF5642"/>
    <property type="match status" value="1"/>
</dbReference>
<dbReference type="RefSeq" id="WP_316517048.1">
    <property type="nucleotide sequence ID" value="NZ_OY726395.1"/>
</dbReference>
<evidence type="ECO:0000313" key="3">
    <source>
        <dbReference type="EMBL" id="CAJ1580236.1"/>
    </source>
</evidence>
<feature type="chain" id="PRO_5046491674" evidence="1">
    <location>
        <begin position="21"/>
        <end position="218"/>
    </location>
</feature>